<keyword evidence="2" id="KW-1185">Reference proteome</keyword>
<dbReference type="EMBL" id="KN831970">
    <property type="protein sequence ID" value="KIO04666.1"/>
    <property type="molecule type" value="Genomic_DNA"/>
</dbReference>
<reference evidence="2" key="2">
    <citation type="submission" date="2015-01" db="EMBL/GenBank/DDBJ databases">
        <title>Evolutionary Origins and Diversification of the Mycorrhizal Mutualists.</title>
        <authorList>
            <consortium name="DOE Joint Genome Institute"/>
            <consortium name="Mycorrhizal Genomics Consortium"/>
            <person name="Kohler A."/>
            <person name="Kuo A."/>
            <person name="Nagy L.G."/>
            <person name="Floudas D."/>
            <person name="Copeland A."/>
            <person name="Barry K.W."/>
            <person name="Cichocki N."/>
            <person name="Veneault-Fourrey C."/>
            <person name="LaButti K."/>
            <person name="Lindquist E.A."/>
            <person name="Lipzen A."/>
            <person name="Lundell T."/>
            <person name="Morin E."/>
            <person name="Murat C."/>
            <person name="Riley R."/>
            <person name="Ohm R."/>
            <person name="Sun H."/>
            <person name="Tunlid A."/>
            <person name="Henrissat B."/>
            <person name="Grigoriev I.V."/>
            <person name="Hibbett D.S."/>
            <person name="Martin F."/>
        </authorList>
    </citation>
    <scope>NUCLEOTIDE SEQUENCE [LARGE SCALE GENOMIC DNA]</scope>
    <source>
        <strain evidence="2">Marx 270</strain>
    </source>
</reference>
<evidence type="ECO:0000313" key="1">
    <source>
        <dbReference type="EMBL" id="KIO04666.1"/>
    </source>
</evidence>
<evidence type="ECO:0000313" key="2">
    <source>
        <dbReference type="Proteomes" id="UP000054217"/>
    </source>
</evidence>
<accession>A0A0C3P9W1</accession>
<reference evidence="1 2" key="1">
    <citation type="submission" date="2014-04" db="EMBL/GenBank/DDBJ databases">
        <authorList>
            <consortium name="DOE Joint Genome Institute"/>
            <person name="Kuo A."/>
            <person name="Kohler A."/>
            <person name="Costa M.D."/>
            <person name="Nagy L.G."/>
            <person name="Floudas D."/>
            <person name="Copeland A."/>
            <person name="Barry K.W."/>
            <person name="Cichocki N."/>
            <person name="Veneault-Fourrey C."/>
            <person name="LaButti K."/>
            <person name="Lindquist E.A."/>
            <person name="Lipzen A."/>
            <person name="Lundell T."/>
            <person name="Morin E."/>
            <person name="Murat C."/>
            <person name="Sun H."/>
            <person name="Tunlid A."/>
            <person name="Henrissat B."/>
            <person name="Grigoriev I.V."/>
            <person name="Hibbett D.S."/>
            <person name="Martin F."/>
            <person name="Nordberg H.P."/>
            <person name="Cantor M.N."/>
            <person name="Hua S.X."/>
        </authorList>
    </citation>
    <scope>NUCLEOTIDE SEQUENCE [LARGE SCALE GENOMIC DNA]</scope>
    <source>
        <strain evidence="1 2">Marx 270</strain>
    </source>
</reference>
<gene>
    <name evidence="1" type="ORF">M404DRAFT_26124</name>
</gene>
<proteinExistence type="predicted"/>
<organism evidence="1 2">
    <name type="scientific">Pisolithus tinctorius Marx 270</name>
    <dbReference type="NCBI Taxonomy" id="870435"/>
    <lineage>
        <taxon>Eukaryota</taxon>
        <taxon>Fungi</taxon>
        <taxon>Dikarya</taxon>
        <taxon>Basidiomycota</taxon>
        <taxon>Agaricomycotina</taxon>
        <taxon>Agaricomycetes</taxon>
        <taxon>Agaricomycetidae</taxon>
        <taxon>Boletales</taxon>
        <taxon>Sclerodermatineae</taxon>
        <taxon>Pisolithaceae</taxon>
        <taxon>Pisolithus</taxon>
    </lineage>
</organism>
<sequence>MRDLSVYYKDSVEGTRAVVDAAIAAGIYRLVYTRSATILFDAYNDAQEAFGPGYSQVISNNHILFDYTYIRNIMCVHLLTGDKLVPPTSCSSTILSKPALDPESVTTMPSEPLHHTLPPICAKTEYHCGLHSSAQPLSPYVTSLFNIEPILSAFNTPFDPHELEHPVICS</sequence>
<dbReference type="AlphaFoldDB" id="A0A0C3P9W1"/>
<dbReference type="InParanoid" id="A0A0C3P9W1"/>
<name>A0A0C3P9W1_PISTI</name>
<dbReference type="STRING" id="870435.A0A0C3P9W1"/>
<dbReference type="OrthoDB" id="10428161at2759"/>
<protein>
    <submittedName>
        <fullName evidence="1">Uncharacterized protein</fullName>
    </submittedName>
</protein>
<dbReference type="Proteomes" id="UP000054217">
    <property type="component" value="Unassembled WGS sequence"/>
</dbReference>
<dbReference type="HOGENOM" id="CLU_071113_0_0_1"/>